<dbReference type="OrthoDB" id="10447006at2759"/>
<proteinExistence type="predicted"/>
<evidence type="ECO:0008006" key="4">
    <source>
        <dbReference type="Google" id="ProtNLM"/>
    </source>
</evidence>
<gene>
    <name evidence="2" type="ORF">G647_02453</name>
</gene>
<dbReference type="AlphaFoldDB" id="V9DFL0"/>
<sequence length="282" mass="31151">MSSSSSSSHRLKRKAGEMEDESPIQPRCIDVDPEGKVLVSIGKGDAARTIRVAGPLIGHAAPSFGPLSSAPVEGGDRFIRGENGSPEVYLDFFNIIHYKHANVGKLTGQSLRQLAELASSNWCVEVFKPVIADRLFPVIHEIKNASNDPTGMKSIIYTLKQHQVTFEELLDIAALCKMKELFWRSSKVAVAQTPEPLQRSSSMCHVPNFMAYGYINVARKKAVANFLIGVFECFHNSQITALDEEDASESLTVYATFHHLLRKEEIVAHKLRDYEGTTGPGH</sequence>
<reference evidence="2 3" key="1">
    <citation type="submission" date="2013-03" db="EMBL/GenBank/DDBJ databases">
        <title>The Genome Sequence of Cladophialophora carrionii CBS 160.54.</title>
        <authorList>
            <consortium name="The Broad Institute Genomics Platform"/>
            <person name="Cuomo C."/>
            <person name="de Hoog S."/>
            <person name="Gorbushina A."/>
            <person name="Walker B."/>
            <person name="Young S.K."/>
            <person name="Zeng Q."/>
            <person name="Gargeya S."/>
            <person name="Fitzgerald M."/>
            <person name="Haas B."/>
            <person name="Abouelleil A."/>
            <person name="Allen A.W."/>
            <person name="Alvarado L."/>
            <person name="Arachchi H.M."/>
            <person name="Berlin A.M."/>
            <person name="Chapman S.B."/>
            <person name="Gainer-Dewar J."/>
            <person name="Goldberg J."/>
            <person name="Griggs A."/>
            <person name="Gujja S."/>
            <person name="Hansen M."/>
            <person name="Howarth C."/>
            <person name="Imamovic A."/>
            <person name="Ireland A."/>
            <person name="Larimer J."/>
            <person name="McCowan C."/>
            <person name="Murphy C."/>
            <person name="Pearson M."/>
            <person name="Poon T.W."/>
            <person name="Priest M."/>
            <person name="Roberts A."/>
            <person name="Saif S."/>
            <person name="Shea T."/>
            <person name="Sisk P."/>
            <person name="Sykes S."/>
            <person name="Wortman J."/>
            <person name="Nusbaum C."/>
            <person name="Birren B."/>
        </authorList>
    </citation>
    <scope>NUCLEOTIDE SEQUENCE [LARGE SCALE GENOMIC DNA]</scope>
    <source>
        <strain evidence="2 3">CBS 160.54</strain>
    </source>
</reference>
<evidence type="ECO:0000313" key="2">
    <source>
        <dbReference type="EMBL" id="ETI25679.1"/>
    </source>
</evidence>
<feature type="region of interest" description="Disordered" evidence="1">
    <location>
        <begin position="1"/>
        <end position="27"/>
    </location>
</feature>
<dbReference type="GeneID" id="19980946"/>
<dbReference type="HOGENOM" id="CLU_986967_0_0_1"/>
<organism evidence="2 3">
    <name type="scientific">Cladophialophora carrionii CBS 160.54</name>
    <dbReference type="NCBI Taxonomy" id="1279043"/>
    <lineage>
        <taxon>Eukaryota</taxon>
        <taxon>Fungi</taxon>
        <taxon>Dikarya</taxon>
        <taxon>Ascomycota</taxon>
        <taxon>Pezizomycotina</taxon>
        <taxon>Eurotiomycetes</taxon>
        <taxon>Chaetothyriomycetidae</taxon>
        <taxon>Chaetothyriales</taxon>
        <taxon>Herpotrichiellaceae</taxon>
        <taxon>Cladophialophora</taxon>
    </lineage>
</organism>
<evidence type="ECO:0000256" key="1">
    <source>
        <dbReference type="SAM" id="MobiDB-lite"/>
    </source>
</evidence>
<evidence type="ECO:0000313" key="3">
    <source>
        <dbReference type="Proteomes" id="UP000030678"/>
    </source>
</evidence>
<dbReference type="VEuPathDB" id="FungiDB:G647_02453"/>
<accession>V9DFL0</accession>
<dbReference type="RefSeq" id="XP_008725024.1">
    <property type="nucleotide sequence ID" value="XM_008726802.1"/>
</dbReference>
<dbReference type="EMBL" id="KB822703">
    <property type="protein sequence ID" value="ETI25679.1"/>
    <property type="molecule type" value="Genomic_DNA"/>
</dbReference>
<name>V9DFL0_9EURO</name>
<protein>
    <recommendedName>
        <fullName evidence="4">BTB domain-containing protein</fullName>
    </recommendedName>
</protein>
<dbReference type="Proteomes" id="UP000030678">
    <property type="component" value="Unassembled WGS sequence"/>
</dbReference>